<dbReference type="Proteomes" id="UP001589691">
    <property type="component" value="Unassembled WGS sequence"/>
</dbReference>
<keyword evidence="1" id="KW-0812">Transmembrane</keyword>
<dbReference type="EMBL" id="JBHLZY010000025">
    <property type="protein sequence ID" value="MFB9770079.1"/>
    <property type="molecule type" value="Genomic_DNA"/>
</dbReference>
<organism evidence="2 3">
    <name type="scientific">Lactiplantibacillus modestisalitolerans</name>
    <dbReference type="NCBI Taxonomy" id="1457219"/>
    <lineage>
        <taxon>Bacteria</taxon>
        <taxon>Bacillati</taxon>
        <taxon>Bacillota</taxon>
        <taxon>Bacilli</taxon>
        <taxon>Lactobacillales</taxon>
        <taxon>Lactobacillaceae</taxon>
        <taxon>Lactiplantibacillus</taxon>
    </lineage>
</organism>
<dbReference type="RefSeq" id="WP_137642139.1">
    <property type="nucleotide sequence ID" value="NZ_BJEA01000004.1"/>
</dbReference>
<comment type="caution">
    <text evidence="2">The sequence shown here is derived from an EMBL/GenBank/DDBJ whole genome shotgun (WGS) entry which is preliminary data.</text>
</comment>
<accession>A0ABV5WV98</accession>
<keyword evidence="1" id="KW-1133">Transmembrane helix</keyword>
<evidence type="ECO:0000313" key="3">
    <source>
        <dbReference type="Proteomes" id="UP001589691"/>
    </source>
</evidence>
<evidence type="ECO:0000256" key="1">
    <source>
        <dbReference type="SAM" id="Phobius"/>
    </source>
</evidence>
<proteinExistence type="predicted"/>
<protein>
    <submittedName>
        <fullName evidence="2">Type II secretion system protein</fullName>
    </submittedName>
</protein>
<reference evidence="2 3" key="1">
    <citation type="submission" date="2024-09" db="EMBL/GenBank/DDBJ databases">
        <authorList>
            <person name="Sun Q."/>
            <person name="Mori K."/>
        </authorList>
    </citation>
    <scope>NUCLEOTIDE SEQUENCE [LARGE SCALE GENOMIC DNA]</scope>
    <source>
        <strain evidence="2 3">TBRC 4576</strain>
    </source>
</reference>
<keyword evidence="1" id="KW-0472">Membrane</keyword>
<keyword evidence="3" id="KW-1185">Reference proteome</keyword>
<gene>
    <name evidence="2" type="ORF">ACFFLI_09420</name>
</gene>
<evidence type="ECO:0000313" key="2">
    <source>
        <dbReference type="EMBL" id="MFB9770079.1"/>
    </source>
</evidence>
<sequence length="143" mass="16541">MRRHSGMVTLVETIVALGLISTVLLITNIRISPAPAMSEAQFWHQFRAMWERRVLIAAMGQSQEVEFTPTRVIFRANDHRTPATETLYWPANLKPKIKQQPPTIVKLGRNGHSRPFRLNIKKQSVNEWHHLTVLMGWGAYRYV</sequence>
<feature type="transmembrane region" description="Helical" evidence="1">
    <location>
        <begin position="7"/>
        <end position="27"/>
    </location>
</feature>
<name>A0ABV5WV98_9LACO</name>